<proteinExistence type="predicted"/>
<dbReference type="AlphaFoldDB" id="A0A370HRI8"/>
<dbReference type="RefSeq" id="WP_114769473.1">
    <property type="nucleotide sequence ID" value="NZ_QQBB01000002.1"/>
</dbReference>
<comment type="caution">
    <text evidence="1">The sequence shown here is derived from an EMBL/GenBank/DDBJ whole genome shotgun (WGS) entry which is preliminary data.</text>
</comment>
<reference evidence="1 2" key="1">
    <citation type="submission" date="2018-07" db="EMBL/GenBank/DDBJ databases">
        <title>Genomic Encyclopedia of Type Strains, Phase IV (KMG-IV): sequencing the most valuable type-strain genomes for metagenomic binning, comparative biology and taxonomic classification.</title>
        <authorList>
            <person name="Goeker M."/>
        </authorList>
    </citation>
    <scope>NUCLEOTIDE SEQUENCE [LARGE SCALE GENOMIC DNA]</scope>
    <source>
        <strain evidence="1 2">DSM 14364</strain>
    </source>
</reference>
<evidence type="ECO:0000313" key="2">
    <source>
        <dbReference type="Proteomes" id="UP000254925"/>
    </source>
</evidence>
<dbReference type="EMBL" id="QQBB01000002">
    <property type="protein sequence ID" value="RDI61127.1"/>
    <property type="molecule type" value="Genomic_DNA"/>
</dbReference>
<dbReference type="Proteomes" id="UP000254925">
    <property type="component" value="Unassembled WGS sequence"/>
</dbReference>
<evidence type="ECO:0000313" key="1">
    <source>
        <dbReference type="EMBL" id="RDI61127.1"/>
    </source>
</evidence>
<protein>
    <submittedName>
        <fullName evidence="1">Uncharacterized protein</fullName>
    </submittedName>
</protein>
<accession>A0A370HRI8</accession>
<name>A0A370HRI8_9HYPH</name>
<keyword evidence="2" id="KW-1185">Reference proteome</keyword>
<organism evidence="1 2">
    <name type="scientific">Microvirga subterranea</name>
    <dbReference type="NCBI Taxonomy" id="186651"/>
    <lineage>
        <taxon>Bacteria</taxon>
        <taxon>Pseudomonadati</taxon>
        <taxon>Pseudomonadota</taxon>
        <taxon>Alphaproteobacteria</taxon>
        <taxon>Hyphomicrobiales</taxon>
        <taxon>Methylobacteriaceae</taxon>
        <taxon>Microvirga</taxon>
    </lineage>
</organism>
<gene>
    <name evidence="1" type="ORF">DES45_102522</name>
</gene>
<dbReference type="OrthoDB" id="7998630at2"/>
<sequence length="74" mass="8210">MPEIYRIETIAPEEDGGGVVRRTFVRVDSLEAAMERAKRVFTRARVPQATGPKVEAVRVLDGAGYEVFSLSSRD</sequence>